<evidence type="ECO:0000256" key="4">
    <source>
        <dbReference type="ARBA" id="ARBA00022679"/>
    </source>
</evidence>
<dbReference type="Proteomes" id="UP001458946">
    <property type="component" value="Unassembled WGS sequence"/>
</dbReference>
<reference evidence="13 14" key="1">
    <citation type="submission" date="2024-02" db="EMBL/GenBank/DDBJ databases">
        <title>Deinococcus xinjiangensis NBRC 107630.</title>
        <authorList>
            <person name="Ichikawa N."/>
            <person name="Katano-Makiyama Y."/>
            <person name="Hidaka K."/>
        </authorList>
    </citation>
    <scope>NUCLEOTIDE SEQUENCE [LARGE SCALE GENOMIC DNA]</scope>
    <source>
        <strain evidence="13 14">NBRC 107630</strain>
    </source>
</reference>
<evidence type="ECO:0000256" key="7">
    <source>
        <dbReference type="ARBA" id="ARBA00022840"/>
    </source>
</evidence>
<evidence type="ECO:0000256" key="9">
    <source>
        <dbReference type="ARBA" id="ARBA00047745"/>
    </source>
</evidence>
<evidence type="ECO:0000259" key="12">
    <source>
        <dbReference type="Pfam" id="PF00294"/>
    </source>
</evidence>
<name>A0ABP9VDI5_9DEIO</name>
<dbReference type="EMBL" id="BAABRN010000044">
    <property type="protein sequence ID" value="GAA5503304.1"/>
    <property type="molecule type" value="Genomic_DNA"/>
</dbReference>
<dbReference type="PANTHER" id="PTHR46566:SF5">
    <property type="entry name" value="1-PHOSPHOFRUCTOKINASE"/>
    <property type="match status" value="1"/>
</dbReference>
<dbReference type="InterPro" id="IPR002173">
    <property type="entry name" value="Carboh/pur_kinase_PfkB_CS"/>
</dbReference>
<dbReference type="InterPro" id="IPR017583">
    <property type="entry name" value="Tagatose/fructose_Pkinase"/>
</dbReference>
<dbReference type="Pfam" id="PF00294">
    <property type="entry name" value="PfkB"/>
    <property type="match status" value="1"/>
</dbReference>
<dbReference type="EC" id="2.7.1.56" evidence="2 11"/>
<evidence type="ECO:0000256" key="10">
    <source>
        <dbReference type="PIRNR" id="PIRNR000535"/>
    </source>
</evidence>
<dbReference type="NCBIfam" id="TIGR03828">
    <property type="entry name" value="pfkB"/>
    <property type="match status" value="1"/>
</dbReference>
<evidence type="ECO:0000256" key="6">
    <source>
        <dbReference type="ARBA" id="ARBA00022777"/>
    </source>
</evidence>
<dbReference type="InterPro" id="IPR029056">
    <property type="entry name" value="Ribokinase-like"/>
</dbReference>
<keyword evidence="4 10" id="KW-0808">Transferase</keyword>
<dbReference type="NCBIfam" id="TIGR03168">
    <property type="entry name" value="1-PFK"/>
    <property type="match status" value="1"/>
</dbReference>
<sequence>MTNPTQPSSHTPPATGRVVTLTMNPALDMTVQADGWRQNAVNTAQAMQTDAGGKGVNVASFLADWGLPVTATGLLGADNAQPFEALFAAKGIQDAFVRVAGQTRVGVKIVDHSKQETTDLNLRGLRATPEALAALEAKLDALAQDHDLFVLAGSLPPNVPPDFYAALVAKLRGAGKWVALDTSGEALKAALNASTLPNLIKPNNHELSEALGRELSRPSDLLEAAHTLLSRGAELVAISQGEDGALLVTHGETVQARPPRVQVVSTVGAGDAMVSGLVAAHLGDLSLTDAARQATSFSVGNITRLGAHLPPLSELETYAAGVEVKRL</sequence>
<proteinExistence type="inferred from homology"/>
<comment type="similarity">
    <text evidence="1 11">Belongs to the carbohydrate kinase PfkB family.</text>
</comment>
<dbReference type="PROSITE" id="PS00583">
    <property type="entry name" value="PFKB_KINASES_1"/>
    <property type="match status" value="1"/>
</dbReference>
<dbReference type="InterPro" id="IPR011611">
    <property type="entry name" value="PfkB_dom"/>
</dbReference>
<dbReference type="PROSITE" id="PS00584">
    <property type="entry name" value="PFKB_KINASES_2"/>
    <property type="match status" value="1"/>
</dbReference>
<keyword evidence="7 11" id="KW-0067">ATP-binding</keyword>
<comment type="caution">
    <text evidence="13">The sequence shown here is derived from an EMBL/GenBank/DDBJ whole genome shotgun (WGS) entry which is preliminary data.</text>
</comment>
<dbReference type="CDD" id="cd01164">
    <property type="entry name" value="FruK_PfkB_like"/>
    <property type="match status" value="1"/>
</dbReference>
<evidence type="ECO:0000256" key="11">
    <source>
        <dbReference type="RuleBase" id="RU369061"/>
    </source>
</evidence>
<organism evidence="13 14">
    <name type="scientific">Deinococcus xinjiangensis</name>
    <dbReference type="NCBI Taxonomy" id="457454"/>
    <lineage>
        <taxon>Bacteria</taxon>
        <taxon>Thermotogati</taxon>
        <taxon>Deinococcota</taxon>
        <taxon>Deinococci</taxon>
        <taxon>Deinococcales</taxon>
        <taxon>Deinococcaceae</taxon>
        <taxon>Deinococcus</taxon>
    </lineage>
</organism>
<keyword evidence="5 11" id="KW-0547">Nucleotide-binding</keyword>
<evidence type="ECO:0000256" key="8">
    <source>
        <dbReference type="ARBA" id="ARBA00032802"/>
    </source>
</evidence>
<evidence type="ECO:0000256" key="2">
    <source>
        <dbReference type="ARBA" id="ARBA00012131"/>
    </source>
</evidence>
<dbReference type="Gene3D" id="3.40.1190.20">
    <property type="match status" value="1"/>
</dbReference>
<dbReference type="GO" id="GO:0016301">
    <property type="term" value="F:kinase activity"/>
    <property type="evidence" value="ECO:0007669"/>
    <property type="project" value="UniProtKB-KW"/>
</dbReference>
<accession>A0ABP9VDI5</accession>
<dbReference type="RefSeq" id="WP_353543275.1">
    <property type="nucleotide sequence ID" value="NZ_BAABRN010000044.1"/>
</dbReference>
<keyword evidence="6 11" id="KW-0418">Kinase</keyword>
<keyword evidence="14" id="KW-1185">Reference proteome</keyword>
<evidence type="ECO:0000313" key="13">
    <source>
        <dbReference type="EMBL" id="GAA5503304.1"/>
    </source>
</evidence>
<dbReference type="PANTHER" id="PTHR46566">
    <property type="entry name" value="1-PHOSPHOFRUCTOKINASE-RELATED"/>
    <property type="match status" value="1"/>
</dbReference>
<comment type="function">
    <text evidence="11">Catalyzes the ATP-dependent phosphorylation of fructose-l-phosphate to fructose-l,6-bisphosphate.</text>
</comment>
<feature type="domain" description="Carbohydrate kinase PfkB" evidence="12">
    <location>
        <begin position="34"/>
        <end position="309"/>
    </location>
</feature>
<protein>
    <recommendedName>
        <fullName evidence="3 11">1-phosphofructokinase</fullName>
        <shortName evidence="11">Fru1PK</shortName>
        <ecNumber evidence="2 11">2.7.1.56</ecNumber>
    </recommendedName>
    <alternativeName>
        <fullName evidence="8 11">Fructose 1-phosphate kinase</fullName>
    </alternativeName>
</protein>
<dbReference type="SUPFAM" id="SSF53613">
    <property type="entry name" value="Ribokinase-like"/>
    <property type="match status" value="1"/>
</dbReference>
<gene>
    <name evidence="13" type="primary">lacC</name>
    <name evidence="13" type="ORF">Dxin01_03059</name>
</gene>
<dbReference type="InterPro" id="IPR022463">
    <property type="entry name" value="1-PFruKinase"/>
</dbReference>
<comment type="catalytic activity">
    <reaction evidence="9 11">
        <text>beta-D-fructose 1-phosphate + ATP = beta-D-fructose 1,6-bisphosphate + ADP + H(+)</text>
        <dbReference type="Rhea" id="RHEA:14213"/>
        <dbReference type="ChEBI" id="CHEBI:15378"/>
        <dbReference type="ChEBI" id="CHEBI:30616"/>
        <dbReference type="ChEBI" id="CHEBI:32966"/>
        <dbReference type="ChEBI" id="CHEBI:138881"/>
        <dbReference type="ChEBI" id="CHEBI:456216"/>
        <dbReference type="EC" id="2.7.1.56"/>
    </reaction>
</comment>
<evidence type="ECO:0000313" key="14">
    <source>
        <dbReference type="Proteomes" id="UP001458946"/>
    </source>
</evidence>
<evidence type="ECO:0000256" key="1">
    <source>
        <dbReference type="ARBA" id="ARBA00010688"/>
    </source>
</evidence>
<dbReference type="PIRSF" id="PIRSF000535">
    <property type="entry name" value="1PFK/6PFK/LacC"/>
    <property type="match status" value="1"/>
</dbReference>
<evidence type="ECO:0000256" key="3">
    <source>
        <dbReference type="ARBA" id="ARBA00013596"/>
    </source>
</evidence>
<evidence type="ECO:0000256" key="5">
    <source>
        <dbReference type="ARBA" id="ARBA00022741"/>
    </source>
</evidence>